<dbReference type="PANTHER" id="PTHR34071">
    <property type="entry name" value="5-NITROIMIDAZOLE ANTIBIOTICS RESISTANCE PROTEIN, NIMA-FAMILY-RELATED PROTEIN-RELATED"/>
    <property type="match status" value="1"/>
</dbReference>
<dbReference type="RefSeq" id="WP_398280421.1">
    <property type="nucleotide sequence ID" value="NZ_JBITLV010000003.1"/>
</dbReference>
<keyword evidence="2" id="KW-1185">Reference proteome</keyword>
<dbReference type="Pfam" id="PF12900">
    <property type="entry name" value="Pyridox_ox_2"/>
    <property type="match status" value="1"/>
</dbReference>
<evidence type="ECO:0000313" key="1">
    <source>
        <dbReference type="EMBL" id="MFI7587717.1"/>
    </source>
</evidence>
<organism evidence="1 2">
    <name type="scientific">Spongisporangium articulatum</name>
    <dbReference type="NCBI Taxonomy" id="3362603"/>
    <lineage>
        <taxon>Bacteria</taxon>
        <taxon>Bacillati</taxon>
        <taxon>Actinomycetota</taxon>
        <taxon>Actinomycetes</taxon>
        <taxon>Kineosporiales</taxon>
        <taxon>Kineosporiaceae</taxon>
        <taxon>Spongisporangium</taxon>
    </lineage>
</organism>
<dbReference type="Proteomes" id="UP001612915">
    <property type="component" value="Unassembled WGS sequence"/>
</dbReference>
<dbReference type="InterPro" id="IPR012349">
    <property type="entry name" value="Split_barrel_FMN-bd"/>
</dbReference>
<accession>A0ABW8AQ04</accession>
<evidence type="ECO:0000313" key="2">
    <source>
        <dbReference type="Proteomes" id="UP001612915"/>
    </source>
</evidence>
<dbReference type="Gene3D" id="2.30.110.10">
    <property type="entry name" value="Electron Transport, Fmn-binding Protein, Chain A"/>
    <property type="match status" value="1"/>
</dbReference>
<protein>
    <submittedName>
        <fullName evidence="1">Pyridoxamine 5'-phosphate oxidase family protein</fullName>
        <ecNumber evidence="1">1.-.-.-</ecNumber>
    </submittedName>
</protein>
<reference evidence="1 2" key="1">
    <citation type="submission" date="2024-10" db="EMBL/GenBank/DDBJ databases">
        <title>The Natural Products Discovery Center: Release of the First 8490 Sequenced Strains for Exploring Actinobacteria Biosynthetic Diversity.</title>
        <authorList>
            <person name="Kalkreuter E."/>
            <person name="Kautsar S.A."/>
            <person name="Yang D."/>
            <person name="Bader C.D."/>
            <person name="Teijaro C.N."/>
            <person name="Fluegel L."/>
            <person name="Davis C.M."/>
            <person name="Simpson J.R."/>
            <person name="Lauterbach L."/>
            <person name="Steele A.D."/>
            <person name="Gui C."/>
            <person name="Meng S."/>
            <person name="Li G."/>
            <person name="Viehrig K."/>
            <person name="Ye F."/>
            <person name="Su P."/>
            <person name="Kiefer A.F."/>
            <person name="Nichols A."/>
            <person name="Cepeda A.J."/>
            <person name="Yan W."/>
            <person name="Fan B."/>
            <person name="Jiang Y."/>
            <person name="Adhikari A."/>
            <person name="Zheng C.-J."/>
            <person name="Schuster L."/>
            <person name="Cowan T.M."/>
            <person name="Smanski M.J."/>
            <person name="Chevrette M.G."/>
            <person name="De Carvalho L.P.S."/>
            <person name="Shen B."/>
        </authorList>
    </citation>
    <scope>NUCLEOTIDE SEQUENCE [LARGE SCALE GENOMIC DNA]</scope>
    <source>
        <strain evidence="1 2">NPDC049639</strain>
    </source>
</reference>
<dbReference type="EC" id="1.-.-.-" evidence="1"/>
<name>A0ABW8AQ04_9ACTN</name>
<comment type="caution">
    <text evidence="1">The sequence shown here is derived from an EMBL/GenBank/DDBJ whole genome shotgun (WGS) entry which is preliminary data.</text>
</comment>
<dbReference type="PANTHER" id="PTHR34071:SF2">
    <property type="entry name" value="FLAVIN-NUCLEOTIDE-BINDING PROTEIN"/>
    <property type="match status" value="1"/>
</dbReference>
<dbReference type="EMBL" id="JBITLV010000003">
    <property type="protein sequence ID" value="MFI7587717.1"/>
    <property type="molecule type" value="Genomic_DNA"/>
</dbReference>
<sequence>MSGAPDTRVRRAAEKQVTERAALDALLDTALVAHVAVVDDGWPLVVPTGFARDGDRLLLHGSTGSRAFRALATGAPTCVTVTVLDGLVLARSQFESSMNYRSAMVLGRCSVLEGDAKEAGLQAISAGLLPGVDWQRPPTRKESAATLLLELPLAEWSLKVSAKVGPDDEPDDVARPVWAGIVPLEHVWGSPVPAPDLPAGVDPTAPPAIGTWPPRA</sequence>
<keyword evidence="1" id="KW-0560">Oxidoreductase</keyword>
<proteinExistence type="predicted"/>
<dbReference type="GO" id="GO:0016491">
    <property type="term" value="F:oxidoreductase activity"/>
    <property type="evidence" value="ECO:0007669"/>
    <property type="project" value="UniProtKB-KW"/>
</dbReference>
<dbReference type="SUPFAM" id="SSF50475">
    <property type="entry name" value="FMN-binding split barrel"/>
    <property type="match status" value="1"/>
</dbReference>
<dbReference type="InterPro" id="IPR024747">
    <property type="entry name" value="Pyridox_Oxase-rel"/>
</dbReference>
<gene>
    <name evidence="1" type="ORF">ACIB24_11645</name>
</gene>